<dbReference type="WBParaSite" id="ASIM_0002008201-mRNA-1">
    <property type="protein sequence ID" value="ASIM_0002008201-mRNA-1"/>
    <property type="gene ID" value="ASIM_0002008201"/>
</dbReference>
<sequence length="220" mass="25545">MNESENDLEPFYEPLGLYIRPCARLNISLTLPPLKQPGQSISNWDLMEKIKKAIVPVQLVQWAIRIHLLSLQLSSIRVTLSTMEMVRFEAELPNRKMLHKVDILMQSEESEKDELDTSKKDSVLPSEKLLKETFEQFGRVRCVDIPSCDPYRKQMPSSISDVSIPNGRVEFEHLQEIYFEAYVQFMEYISFMRAMNALRNMNLVKKMPDGRLCEASIKVT</sequence>
<reference evidence="3" key="1">
    <citation type="submission" date="2017-02" db="UniProtKB">
        <authorList>
            <consortium name="WormBaseParasite"/>
        </authorList>
    </citation>
    <scope>IDENTIFICATION</scope>
</reference>
<dbReference type="Proteomes" id="UP000267096">
    <property type="component" value="Unassembled WGS sequence"/>
</dbReference>
<dbReference type="PANTHER" id="PTHR12484:SF4">
    <property type="entry name" value="A-KINASE ANCHOR PROTEIN 17A"/>
    <property type="match status" value="1"/>
</dbReference>
<dbReference type="AlphaFoldDB" id="A0A0M3KGG9"/>
<dbReference type="InterPro" id="IPR056852">
    <property type="entry name" value="AK17A/B"/>
</dbReference>
<gene>
    <name evidence="1" type="ORF">ASIM_LOCUS19467</name>
</gene>
<organism evidence="3">
    <name type="scientific">Anisakis simplex</name>
    <name type="common">Herring worm</name>
    <dbReference type="NCBI Taxonomy" id="6269"/>
    <lineage>
        <taxon>Eukaryota</taxon>
        <taxon>Metazoa</taxon>
        <taxon>Ecdysozoa</taxon>
        <taxon>Nematoda</taxon>
        <taxon>Chromadorea</taxon>
        <taxon>Rhabditida</taxon>
        <taxon>Spirurina</taxon>
        <taxon>Ascaridomorpha</taxon>
        <taxon>Ascaridoidea</taxon>
        <taxon>Anisakidae</taxon>
        <taxon>Anisakis</taxon>
        <taxon>Anisakis simplex complex</taxon>
    </lineage>
</organism>
<evidence type="ECO:0000313" key="2">
    <source>
        <dbReference type="Proteomes" id="UP000267096"/>
    </source>
</evidence>
<evidence type="ECO:0000313" key="3">
    <source>
        <dbReference type="WBParaSite" id="ASIM_0002008201-mRNA-1"/>
    </source>
</evidence>
<protein>
    <submittedName>
        <fullName evidence="3">A-kinase anchor protein 17A (inferred by orthology to a human protein)</fullName>
    </submittedName>
</protein>
<dbReference type="Pfam" id="PF25015">
    <property type="entry name" value="RBD_AKAP-17A"/>
    <property type="match status" value="1"/>
</dbReference>
<dbReference type="OrthoDB" id="1918237at2759"/>
<name>A0A0M3KGG9_ANISI</name>
<accession>A0A0M3KGG9</accession>
<reference evidence="1 2" key="2">
    <citation type="submission" date="2018-11" db="EMBL/GenBank/DDBJ databases">
        <authorList>
            <consortium name="Pathogen Informatics"/>
        </authorList>
    </citation>
    <scope>NUCLEOTIDE SEQUENCE [LARGE SCALE GENOMIC DNA]</scope>
</reference>
<dbReference type="EMBL" id="UYRR01037282">
    <property type="protein sequence ID" value="VDK69844.1"/>
    <property type="molecule type" value="Genomic_DNA"/>
</dbReference>
<dbReference type="PANTHER" id="PTHR12484">
    <property type="entry name" value="B-LYMPHOCYTE ANTIGEN-RELATED"/>
    <property type="match status" value="1"/>
</dbReference>
<proteinExistence type="predicted"/>
<evidence type="ECO:0000313" key="1">
    <source>
        <dbReference type="EMBL" id="VDK69844.1"/>
    </source>
</evidence>
<keyword evidence="2" id="KW-1185">Reference proteome</keyword>